<dbReference type="SUPFAM" id="SSF47413">
    <property type="entry name" value="lambda repressor-like DNA-binding domains"/>
    <property type="match status" value="1"/>
</dbReference>
<dbReference type="SMART" id="SM00530">
    <property type="entry name" value="HTH_XRE"/>
    <property type="match status" value="1"/>
</dbReference>
<feature type="region of interest" description="Disordered" evidence="1">
    <location>
        <begin position="1"/>
        <end position="42"/>
    </location>
</feature>
<dbReference type="Gene3D" id="3.30.450.180">
    <property type="match status" value="1"/>
</dbReference>
<evidence type="ECO:0000313" key="4">
    <source>
        <dbReference type="Proteomes" id="UP000518206"/>
    </source>
</evidence>
<reference evidence="3 4" key="1">
    <citation type="submission" date="2020-08" db="EMBL/GenBank/DDBJ databases">
        <title>The Agave Microbiome: Exploring the role of microbial communities in plant adaptations to desert environments.</title>
        <authorList>
            <person name="Partida-Martinez L.P."/>
        </authorList>
    </citation>
    <scope>NUCLEOTIDE SEQUENCE [LARGE SCALE GENOMIC DNA]</scope>
    <source>
        <strain evidence="3 4">RAS26</strain>
    </source>
</reference>
<evidence type="ECO:0000313" key="3">
    <source>
        <dbReference type="EMBL" id="MBB2924858.1"/>
    </source>
</evidence>
<reference evidence="3 4" key="2">
    <citation type="submission" date="2020-08" db="EMBL/GenBank/DDBJ databases">
        <authorList>
            <person name="Partida-Martinez L."/>
            <person name="Huntemann M."/>
            <person name="Clum A."/>
            <person name="Wang J."/>
            <person name="Palaniappan K."/>
            <person name="Ritter S."/>
            <person name="Chen I.-M."/>
            <person name="Stamatis D."/>
            <person name="Reddy T."/>
            <person name="O'Malley R."/>
            <person name="Daum C."/>
            <person name="Shapiro N."/>
            <person name="Ivanova N."/>
            <person name="Kyrpides N."/>
            <person name="Woyke T."/>
        </authorList>
    </citation>
    <scope>NUCLEOTIDE SEQUENCE [LARGE SCALE GENOMIC DNA]</scope>
    <source>
        <strain evidence="3 4">RAS26</strain>
    </source>
</reference>
<dbReference type="PANTHER" id="PTHR35010:SF2">
    <property type="entry name" value="BLL4672 PROTEIN"/>
    <property type="match status" value="1"/>
</dbReference>
<protein>
    <submittedName>
        <fullName evidence="3">Transcriptional regulator with XRE-family HTH domain</fullName>
    </submittedName>
</protein>
<name>A0A7W4UJU2_9CELL</name>
<dbReference type="RefSeq" id="WP_311702149.1">
    <property type="nucleotide sequence ID" value="NZ_JACHVX010000006.1"/>
</dbReference>
<evidence type="ECO:0000259" key="2">
    <source>
        <dbReference type="PROSITE" id="PS50943"/>
    </source>
</evidence>
<dbReference type="PROSITE" id="PS50943">
    <property type="entry name" value="HTH_CROC1"/>
    <property type="match status" value="1"/>
</dbReference>
<dbReference type="Pfam" id="PF17765">
    <property type="entry name" value="MLTR_LBD"/>
    <property type="match status" value="1"/>
</dbReference>
<dbReference type="Pfam" id="PF13560">
    <property type="entry name" value="HTH_31"/>
    <property type="match status" value="1"/>
</dbReference>
<dbReference type="PANTHER" id="PTHR35010">
    <property type="entry name" value="BLL4672 PROTEIN-RELATED"/>
    <property type="match status" value="1"/>
</dbReference>
<dbReference type="CDD" id="cd00093">
    <property type="entry name" value="HTH_XRE"/>
    <property type="match status" value="1"/>
</dbReference>
<evidence type="ECO:0000256" key="1">
    <source>
        <dbReference type="SAM" id="MobiDB-lite"/>
    </source>
</evidence>
<dbReference type="EMBL" id="JACHVX010000006">
    <property type="protein sequence ID" value="MBB2924858.1"/>
    <property type="molecule type" value="Genomic_DNA"/>
</dbReference>
<dbReference type="Gene3D" id="1.10.260.40">
    <property type="entry name" value="lambda repressor-like DNA-binding domains"/>
    <property type="match status" value="1"/>
</dbReference>
<gene>
    <name evidence="3" type="ORF">FHR80_003794</name>
</gene>
<organism evidence="3 4">
    <name type="scientific">Cellulomonas cellasea</name>
    <dbReference type="NCBI Taxonomy" id="43670"/>
    <lineage>
        <taxon>Bacteria</taxon>
        <taxon>Bacillati</taxon>
        <taxon>Actinomycetota</taxon>
        <taxon>Actinomycetes</taxon>
        <taxon>Micrococcales</taxon>
        <taxon>Cellulomonadaceae</taxon>
        <taxon>Cellulomonas</taxon>
    </lineage>
</organism>
<feature type="domain" description="HTH cro/C1-type" evidence="2">
    <location>
        <begin position="74"/>
        <end position="121"/>
    </location>
</feature>
<sequence length="320" mass="34514">MTGPEVRSGATASPTRGAERRPGEPHVGGVEPGGEARRSGDAADELARVLRAWRDRVQPAEVGLPAAVARRTPGLRREELAMLAGVSVDYVVRLEQGRARSPSPQLLGALARALRLHDGERDHLFRVAGVAVPSRRTVPRHLTPGVQRMVDRLGDLPLSVCTADWTLVRWNPLWAALHGDPSALAPLDRNVAWRAFVTGAPDVLHSEGDAEAFRADLVGDLRAAVGRYPDDRGLASLVARLQRASADFAARWATAHVAEHRSSRKTVRTPVGPVAVDCDVLTAPGIDVRIVVYTVVPGSEDAERLDLLRVTGLQELRPQT</sequence>
<accession>A0A7W4UJU2</accession>
<proteinExistence type="predicted"/>
<dbReference type="AlphaFoldDB" id="A0A7W4UJU2"/>
<dbReference type="Proteomes" id="UP000518206">
    <property type="component" value="Unassembled WGS sequence"/>
</dbReference>
<dbReference type="GO" id="GO:0003677">
    <property type="term" value="F:DNA binding"/>
    <property type="evidence" value="ECO:0007669"/>
    <property type="project" value="InterPro"/>
</dbReference>
<dbReference type="InterPro" id="IPR001387">
    <property type="entry name" value="Cro/C1-type_HTH"/>
</dbReference>
<dbReference type="InterPro" id="IPR041413">
    <property type="entry name" value="MLTR_LBD"/>
</dbReference>
<dbReference type="InterPro" id="IPR010982">
    <property type="entry name" value="Lambda_DNA-bd_dom_sf"/>
</dbReference>
<comment type="caution">
    <text evidence="3">The sequence shown here is derived from an EMBL/GenBank/DDBJ whole genome shotgun (WGS) entry which is preliminary data.</text>
</comment>